<feature type="signal peptide" evidence="1">
    <location>
        <begin position="1"/>
        <end position="21"/>
    </location>
</feature>
<dbReference type="Proteomes" id="UP001138686">
    <property type="component" value="Unassembled WGS sequence"/>
</dbReference>
<sequence>MKKITLSFILLAISITLSSCLGNSDKKNSDYKDFRPESALGLYEMQVPKSMTATKGLNNDASMQFQNIYEETYLAVIEESKEEFIETFKDLGEYDDTKSAASNYQLIQMNFFSEGMEVSRMSSPKKMKVNGLDAEQVEFVGRVPEIDFDIYYLMTFVEGKETLYMVMEWTLSDYEDTNKDTFKKMAESFKEI</sequence>
<keyword evidence="3" id="KW-1185">Reference proteome</keyword>
<proteinExistence type="predicted"/>
<evidence type="ECO:0000313" key="3">
    <source>
        <dbReference type="Proteomes" id="UP001138686"/>
    </source>
</evidence>
<gene>
    <name evidence="2" type="ORF">KXJ69_07670</name>
</gene>
<accession>A0A9X1FQ23</accession>
<protein>
    <recommendedName>
        <fullName evidence="4">Tfp pilus assembly protein, major pilin PilA</fullName>
    </recommendedName>
</protein>
<dbReference type="EMBL" id="JAHWDP010000003">
    <property type="protein sequence ID" value="MBW2937979.1"/>
    <property type="molecule type" value="Genomic_DNA"/>
</dbReference>
<name>A0A9X1FQ23_9FLAO</name>
<feature type="chain" id="PRO_5040981822" description="Tfp pilus assembly protein, major pilin PilA" evidence="1">
    <location>
        <begin position="22"/>
        <end position="192"/>
    </location>
</feature>
<organism evidence="2 3">
    <name type="scientific">Halomarinibacterium sedimenti</name>
    <dbReference type="NCBI Taxonomy" id="2857106"/>
    <lineage>
        <taxon>Bacteria</taxon>
        <taxon>Pseudomonadati</taxon>
        <taxon>Bacteroidota</taxon>
        <taxon>Flavobacteriia</taxon>
        <taxon>Flavobacteriales</taxon>
        <taxon>Flavobacteriaceae</taxon>
        <taxon>Halomarinibacterium</taxon>
    </lineage>
</organism>
<evidence type="ECO:0000313" key="2">
    <source>
        <dbReference type="EMBL" id="MBW2937979.1"/>
    </source>
</evidence>
<dbReference type="RefSeq" id="WP_219052420.1">
    <property type="nucleotide sequence ID" value="NZ_JAHWDP010000003.1"/>
</dbReference>
<keyword evidence="1" id="KW-0732">Signal</keyword>
<evidence type="ECO:0000256" key="1">
    <source>
        <dbReference type="SAM" id="SignalP"/>
    </source>
</evidence>
<reference evidence="2" key="1">
    <citation type="submission" date="2021-07" db="EMBL/GenBank/DDBJ databases">
        <title>Aureisphaera sp. CAU 1614 isolated from sea sediment.</title>
        <authorList>
            <person name="Kim W."/>
        </authorList>
    </citation>
    <scope>NUCLEOTIDE SEQUENCE</scope>
    <source>
        <strain evidence="2">CAU 1614</strain>
    </source>
</reference>
<dbReference type="AlphaFoldDB" id="A0A9X1FQ23"/>
<comment type="caution">
    <text evidence="2">The sequence shown here is derived from an EMBL/GenBank/DDBJ whole genome shotgun (WGS) entry which is preliminary data.</text>
</comment>
<evidence type="ECO:0008006" key="4">
    <source>
        <dbReference type="Google" id="ProtNLM"/>
    </source>
</evidence>
<dbReference type="PROSITE" id="PS51257">
    <property type="entry name" value="PROKAR_LIPOPROTEIN"/>
    <property type="match status" value="1"/>
</dbReference>